<protein>
    <submittedName>
        <fullName evidence="1">Uncharacterized protein</fullName>
    </submittedName>
</protein>
<evidence type="ECO:0000313" key="1">
    <source>
        <dbReference type="EMBL" id="KKK49591.1"/>
    </source>
</evidence>
<accession>A0A0F8YNC5</accession>
<organism evidence="1">
    <name type="scientific">marine sediment metagenome</name>
    <dbReference type="NCBI Taxonomy" id="412755"/>
    <lineage>
        <taxon>unclassified sequences</taxon>
        <taxon>metagenomes</taxon>
        <taxon>ecological metagenomes</taxon>
    </lineage>
</organism>
<dbReference type="AlphaFoldDB" id="A0A0F8YNC5"/>
<comment type="caution">
    <text evidence="1">The sequence shown here is derived from an EMBL/GenBank/DDBJ whole genome shotgun (WGS) entry which is preliminary data.</text>
</comment>
<dbReference type="EMBL" id="LAZR01068462">
    <property type="protein sequence ID" value="KKK49591.1"/>
    <property type="molecule type" value="Genomic_DNA"/>
</dbReference>
<feature type="non-terminal residue" evidence="1">
    <location>
        <position position="39"/>
    </location>
</feature>
<reference evidence="1" key="1">
    <citation type="journal article" date="2015" name="Nature">
        <title>Complex archaea that bridge the gap between prokaryotes and eukaryotes.</title>
        <authorList>
            <person name="Spang A."/>
            <person name="Saw J.H."/>
            <person name="Jorgensen S.L."/>
            <person name="Zaremba-Niedzwiedzka K."/>
            <person name="Martijn J."/>
            <person name="Lind A.E."/>
            <person name="van Eijk R."/>
            <person name="Schleper C."/>
            <person name="Guy L."/>
            <person name="Ettema T.J."/>
        </authorList>
    </citation>
    <scope>NUCLEOTIDE SEQUENCE</scope>
</reference>
<name>A0A0F8YNC5_9ZZZZ</name>
<gene>
    <name evidence="1" type="ORF">LCGC14_3133540</name>
</gene>
<proteinExistence type="predicted"/>
<sequence>MKKYQLRHYDIVGGSVNDVYVFGDVDIPTIKQVLNKGTT</sequence>